<keyword evidence="3" id="KW-1185">Reference proteome</keyword>
<feature type="region of interest" description="Disordered" evidence="1">
    <location>
        <begin position="139"/>
        <end position="202"/>
    </location>
</feature>
<protein>
    <submittedName>
        <fullName evidence="2">Uncharacterized protein</fullName>
    </submittedName>
</protein>
<sequence length="202" mass="23167">MWESHDRHSVKELKAKGDGYIIKPLMDSACERFFCVYLQASHFQLMELNFTGSAVKIRWGNSMANTSHIVPDRVSSALQFYFAKHNGSIFGAQDDMDSKMKDIMIALKTTAAKKKFEILKAEGSDSVFKEAEQILERLPIAQALDPPQKRGKGRPSTKRKTSSVESYKTRVGARRKPRNKTQETQESHDNHVSYRRKWLRSK</sequence>
<dbReference type="EMBL" id="MCGO01000237">
    <property type="protein sequence ID" value="ORY20480.1"/>
    <property type="molecule type" value="Genomic_DNA"/>
</dbReference>
<dbReference type="Proteomes" id="UP000193642">
    <property type="component" value="Unassembled WGS sequence"/>
</dbReference>
<name>A0A1Y2ADW9_9FUNG</name>
<feature type="compositionally biased region" description="Basic residues" evidence="1">
    <location>
        <begin position="149"/>
        <end position="161"/>
    </location>
</feature>
<gene>
    <name evidence="2" type="ORF">BCR33DRAFT_862772</name>
</gene>
<evidence type="ECO:0000313" key="2">
    <source>
        <dbReference type="EMBL" id="ORY20480.1"/>
    </source>
</evidence>
<accession>A0A1Y2ADW9</accession>
<evidence type="ECO:0000313" key="3">
    <source>
        <dbReference type="Proteomes" id="UP000193642"/>
    </source>
</evidence>
<reference evidence="2 3" key="1">
    <citation type="submission" date="2016-07" db="EMBL/GenBank/DDBJ databases">
        <title>Pervasive Adenine N6-methylation of Active Genes in Fungi.</title>
        <authorList>
            <consortium name="DOE Joint Genome Institute"/>
            <person name="Mondo S.J."/>
            <person name="Dannebaum R.O."/>
            <person name="Kuo R.C."/>
            <person name="Labutti K."/>
            <person name="Haridas S."/>
            <person name="Kuo A."/>
            <person name="Salamov A."/>
            <person name="Ahrendt S.R."/>
            <person name="Lipzen A."/>
            <person name="Sullivan W."/>
            <person name="Andreopoulos W.B."/>
            <person name="Clum A."/>
            <person name="Lindquist E."/>
            <person name="Daum C."/>
            <person name="Ramamoorthy G.K."/>
            <person name="Gryganskyi A."/>
            <person name="Culley D."/>
            <person name="Magnuson J.K."/>
            <person name="James T.Y."/>
            <person name="O'Malley M.A."/>
            <person name="Stajich J.E."/>
            <person name="Spatafora J.W."/>
            <person name="Visel A."/>
            <person name="Grigoriev I.V."/>
        </authorList>
    </citation>
    <scope>NUCLEOTIDE SEQUENCE [LARGE SCALE GENOMIC DNA]</scope>
    <source>
        <strain evidence="2 3">JEL800</strain>
    </source>
</reference>
<organism evidence="2 3">
    <name type="scientific">Rhizoclosmatium globosum</name>
    <dbReference type="NCBI Taxonomy" id="329046"/>
    <lineage>
        <taxon>Eukaryota</taxon>
        <taxon>Fungi</taxon>
        <taxon>Fungi incertae sedis</taxon>
        <taxon>Chytridiomycota</taxon>
        <taxon>Chytridiomycota incertae sedis</taxon>
        <taxon>Chytridiomycetes</taxon>
        <taxon>Chytridiales</taxon>
        <taxon>Chytriomycetaceae</taxon>
        <taxon>Rhizoclosmatium</taxon>
    </lineage>
</organism>
<feature type="compositionally biased region" description="Basic and acidic residues" evidence="1">
    <location>
        <begin position="180"/>
        <end position="192"/>
    </location>
</feature>
<proteinExistence type="predicted"/>
<dbReference type="AlphaFoldDB" id="A0A1Y2ADW9"/>
<evidence type="ECO:0000256" key="1">
    <source>
        <dbReference type="SAM" id="MobiDB-lite"/>
    </source>
</evidence>
<feature type="compositionally biased region" description="Basic residues" evidence="1">
    <location>
        <begin position="193"/>
        <end position="202"/>
    </location>
</feature>
<comment type="caution">
    <text evidence="2">The sequence shown here is derived from an EMBL/GenBank/DDBJ whole genome shotgun (WGS) entry which is preliminary data.</text>
</comment>